<reference evidence="4 5" key="1">
    <citation type="submission" date="2022-05" db="EMBL/GenBank/DDBJ databases">
        <title>Microbulbifer sp. nov., isolated from sponge.</title>
        <authorList>
            <person name="Gao L."/>
        </authorList>
    </citation>
    <scope>NUCLEOTIDE SEQUENCE [LARGE SCALE GENOMIC DNA]</scope>
    <source>
        <strain evidence="4 5">MI-G</strain>
    </source>
</reference>
<evidence type="ECO:0000313" key="4">
    <source>
        <dbReference type="EMBL" id="WKD51517.1"/>
    </source>
</evidence>
<accession>A0ABY9EGU8</accession>
<dbReference type="Pfam" id="PF03061">
    <property type="entry name" value="4HBT"/>
    <property type="match status" value="1"/>
</dbReference>
<dbReference type="CDD" id="cd03443">
    <property type="entry name" value="PaaI_thioesterase"/>
    <property type="match status" value="1"/>
</dbReference>
<proteinExistence type="inferred from homology"/>
<organism evidence="4 5">
    <name type="scientific">Microbulbifer spongiae</name>
    <dbReference type="NCBI Taxonomy" id="2944933"/>
    <lineage>
        <taxon>Bacteria</taxon>
        <taxon>Pseudomonadati</taxon>
        <taxon>Pseudomonadota</taxon>
        <taxon>Gammaproteobacteria</taxon>
        <taxon>Cellvibrionales</taxon>
        <taxon>Microbulbiferaceae</taxon>
        <taxon>Microbulbifer</taxon>
    </lineage>
</organism>
<evidence type="ECO:0000256" key="2">
    <source>
        <dbReference type="ARBA" id="ARBA00022801"/>
    </source>
</evidence>
<dbReference type="SUPFAM" id="SSF54637">
    <property type="entry name" value="Thioesterase/thiol ester dehydrase-isomerase"/>
    <property type="match status" value="1"/>
</dbReference>
<feature type="domain" description="Thioesterase" evidence="3">
    <location>
        <begin position="55"/>
        <end position="131"/>
    </location>
</feature>
<dbReference type="InterPro" id="IPR003736">
    <property type="entry name" value="PAAI_dom"/>
</dbReference>
<gene>
    <name evidence="4" type="ORF">M8T91_08890</name>
</gene>
<dbReference type="InterPro" id="IPR006683">
    <property type="entry name" value="Thioestr_dom"/>
</dbReference>
<evidence type="ECO:0000313" key="5">
    <source>
        <dbReference type="Proteomes" id="UP001321520"/>
    </source>
</evidence>
<sequence>MIDISTSGMARMAHFAKTQPRTGMAGNLDYQIESVIEGRVVYHYTPKQRHQNLIGSLHGGILAALLDSAMGASVMTKLGPGENHSMIDLTIKFIGAVRDEEPLVIEAQVDHCGKRLFATSGSIRTAKGQLIARALANAVRL</sequence>
<dbReference type="EMBL" id="CP098023">
    <property type="protein sequence ID" value="WKD51517.1"/>
    <property type="molecule type" value="Genomic_DNA"/>
</dbReference>
<protein>
    <submittedName>
        <fullName evidence="4">PaaI family thioesterase</fullName>
    </submittedName>
</protein>
<dbReference type="Proteomes" id="UP001321520">
    <property type="component" value="Chromosome"/>
</dbReference>
<dbReference type="PANTHER" id="PTHR21660:SF1">
    <property type="entry name" value="ACYL-COENZYME A THIOESTERASE 13"/>
    <property type="match status" value="1"/>
</dbReference>
<dbReference type="InterPro" id="IPR039298">
    <property type="entry name" value="ACOT13"/>
</dbReference>
<keyword evidence="5" id="KW-1185">Reference proteome</keyword>
<dbReference type="RefSeq" id="WP_301418862.1">
    <property type="nucleotide sequence ID" value="NZ_CP098023.1"/>
</dbReference>
<comment type="similarity">
    <text evidence="1">Belongs to the thioesterase PaaI family.</text>
</comment>
<keyword evidence="2" id="KW-0378">Hydrolase</keyword>
<evidence type="ECO:0000259" key="3">
    <source>
        <dbReference type="Pfam" id="PF03061"/>
    </source>
</evidence>
<dbReference type="InterPro" id="IPR029069">
    <property type="entry name" value="HotDog_dom_sf"/>
</dbReference>
<dbReference type="NCBIfam" id="TIGR00369">
    <property type="entry name" value="unchar_dom_1"/>
    <property type="match status" value="1"/>
</dbReference>
<dbReference type="Gene3D" id="3.10.129.10">
    <property type="entry name" value="Hotdog Thioesterase"/>
    <property type="match status" value="1"/>
</dbReference>
<evidence type="ECO:0000256" key="1">
    <source>
        <dbReference type="ARBA" id="ARBA00008324"/>
    </source>
</evidence>
<name>A0ABY9EGU8_9GAMM</name>
<dbReference type="PANTHER" id="PTHR21660">
    <property type="entry name" value="THIOESTERASE SUPERFAMILY MEMBER-RELATED"/>
    <property type="match status" value="1"/>
</dbReference>